<dbReference type="EMBL" id="JADNRY010000494">
    <property type="protein sequence ID" value="KAF9047969.1"/>
    <property type="molecule type" value="Genomic_DNA"/>
</dbReference>
<evidence type="ECO:0000313" key="2">
    <source>
        <dbReference type="Proteomes" id="UP000772434"/>
    </source>
</evidence>
<dbReference type="Proteomes" id="UP000772434">
    <property type="component" value="Unassembled WGS sequence"/>
</dbReference>
<keyword evidence="2" id="KW-1185">Reference proteome</keyword>
<gene>
    <name evidence="1" type="ORF">BDP27DRAFT_1434384</name>
</gene>
<sequence>MSGIQASVYRVGQLSGASDTGAWTVKEWIPKITKTSIALNAVPDIGGIISWIPMNKVAPIVLEITMDPLSTPPPVALSVIHPRPVTWTSVMNNMLKHLLPLQERKSSAPMKMMPFTEWMNVCEAAVATGGSDAAERYPAFALLDRMRDFASSSPPMEDNASDGRTKECGGWPWLSMDVVLGASKTMRGLLEDDEVLGERHVAAWIRYWQEQSLLPVAV</sequence>
<dbReference type="AlphaFoldDB" id="A0A9P5P8B7"/>
<proteinExistence type="predicted"/>
<dbReference type="Gene3D" id="3.40.50.720">
    <property type="entry name" value="NAD(P)-binding Rossmann-like Domain"/>
    <property type="match status" value="1"/>
</dbReference>
<comment type="caution">
    <text evidence="1">The sequence shown here is derived from an EMBL/GenBank/DDBJ whole genome shotgun (WGS) entry which is preliminary data.</text>
</comment>
<name>A0A9P5P8B7_9AGAR</name>
<evidence type="ECO:0000313" key="1">
    <source>
        <dbReference type="EMBL" id="KAF9047969.1"/>
    </source>
</evidence>
<organism evidence="1 2">
    <name type="scientific">Rhodocollybia butyracea</name>
    <dbReference type="NCBI Taxonomy" id="206335"/>
    <lineage>
        <taxon>Eukaryota</taxon>
        <taxon>Fungi</taxon>
        <taxon>Dikarya</taxon>
        <taxon>Basidiomycota</taxon>
        <taxon>Agaricomycotina</taxon>
        <taxon>Agaricomycetes</taxon>
        <taxon>Agaricomycetidae</taxon>
        <taxon>Agaricales</taxon>
        <taxon>Marasmiineae</taxon>
        <taxon>Omphalotaceae</taxon>
        <taxon>Rhodocollybia</taxon>
    </lineage>
</organism>
<accession>A0A9P5P8B7</accession>
<protein>
    <submittedName>
        <fullName evidence="1">Uncharacterized protein</fullName>
    </submittedName>
</protein>
<reference evidence="1" key="1">
    <citation type="submission" date="2020-11" db="EMBL/GenBank/DDBJ databases">
        <authorList>
            <consortium name="DOE Joint Genome Institute"/>
            <person name="Ahrendt S."/>
            <person name="Riley R."/>
            <person name="Andreopoulos W."/>
            <person name="Labutti K."/>
            <person name="Pangilinan J."/>
            <person name="Ruiz-Duenas F.J."/>
            <person name="Barrasa J.M."/>
            <person name="Sanchez-Garcia M."/>
            <person name="Camarero S."/>
            <person name="Miyauchi S."/>
            <person name="Serrano A."/>
            <person name="Linde D."/>
            <person name="Babiker R."/>
            <person name="Drula E."/>
            <person name="Ayuso-Fernandez I."/>
            <person name="Pacheco R."/>
            <person name="Padilla G."/>
            <person name="Ferreira P."/>
            <person name="Barriuso J."/>
            <person name="Kellner H."/>
            <person name="Castanera R."/>
            <person name="Alfaro M."/>
            <person name="Ramirez L."/>
            <person name="Pisabarro A.G."/>
            <person name="Kuo A."/>
            <person name="Tritt A."/>
            <person name="Lipzen A."/>
            <person name="He G."/>
            <person name="Yan M."/>
            <person name="Ng V."/>
            <person name="Cullen D."/>
            <person name="Martin F."/>
            <person name="Rosso M.-N."/>
            <person name="Henrissat B."/>
            <person name="Hibbett D."/>
            <person name="Martinez A.T."/>
            <person name="Grigoriev I.V."/>
        </authorList>
    </citation>
    <scope>NUCLEOTIDE SEQUENCE</scope>
    <source>
        <strain evidence="1">AH 40177</strain>
    </source>
</reference>
<dbReference type="OrthoDB" id="429813at2759"/>